<sequence length="349" mass="37645">MPPTGDHTRETTFPCPDRHRRPRQPAASTLAADAEVNVYSSRKEELIKPLLDRFTEQTGTPVNLVTGKPEELLERLRREGANSPADVLVTVDAGNLHRAKAAGVTQPLTSDSLARTIPETYRDPEGHWVGLTMRARPILYVKSEVDPATLSTYEALADPDFKGRVCIRSSDNVYNQSLVASMIAARGVAATEAWASGLVANLARPPKGRDRDQIKAAAAGECTLAIANTYYLAGMLTGESAADRSAAELMGVFWPNQEDRGTHVNVSGAALTASAKHPESAVALIEFLASPESQAWYAEANGEYPVRADVPPSATLATWGEFKADTLNLARLGELNAEAVKLMDRAGWR</sequence>
<feature type="compositionally biased region" description="Basic and acidic residues" evidence="4">
    <location>
        <begin position="1"/>
        <end position="10"/>
    </location>
</feature>
<dbReference type="PIRSF" id="PIRSF002825">
    <property type="entry name" value="CfbpA"/>
    <property type="match status" value="1"/>
</dbReference>
<evidence type="ECO:0000256" key="1">
    <source>
        <dbReference type="ARBA" id="ARBA00008520"/>
    </source>
</evidence>
<evidence type="ECO:0000256" key="4">
    <source>
        <dbReference type="SAM" id="MobiDB-lite"/>
    </source>
</evidence>
<dbReference type="GO" id="GO:0046872">
    <property type="term" value="F:metal ion binding"/>
    <property type="evidence" value="ECO:0007669"/>
    <property type="project" value="UniProtKB-KW"/>
</dbReference>
<protein>
    <submittedName>
        <fullName evidence="5">ABC-type Fe3+ transport system, periplasmic component</fullName>
    </submittedName>
</protein>
<dbReference type="eggNOG" id="COG1840">
    <property type="taxonomic scope" value="Bacteria"/>
</dbReference>
<dbReference type="STRING" id="765911.Thivi_1337"/>
<evidence type="ECO:0000313" key="5">
    <source>
        <dbReference type="EMBL" id="AFL73350.1"/>
    </source>
</evidence>
<dbReference type="Proteomes" id="UP000006062">
    <property type="component" value="Chromosome"/>
</dbReference>
<dbReference type="Pfam" id="PF13416">
    <property type="entry name" value="SBP_bac_8"/>
    <property type="match status" value="1"/>
</dbReference>
<evidence type="ECO:0000313" key="6">
    <source>
        <dbReference type="Proteomes" id="UP000006062"/>
    </source>
</evidence>
<keyword evidence="3" id="KW-0479">Metal-binding</keyword>
<dbReference type="PANTHER" id="PTHR30006">
    <property type="entry name" value="THIAMINE-BINDING PERIPLASMIC PROTEIN-RELATED"/>
    <property type="match status" value="1"/>
</dbReference>
<evidence type="ECO:0000256" key="3">
    <source>
        <dbReference type="PIRSR" id="PIRSR002825-1"/>
    </source>
</evidence>
<keyword evidence="2" id="KW-0732">Signal</keyword>
<keyword evidence="6" id="KW-1185">Reference proteome</keyword>
<dbReference type="Gene3D" id="3.40.190.10">
    <property type="entry name" value="Periplasmic binding protein-like II"/>
    <property type="match status" value="2"/>
</dbReference>
<dbReference type="InterPro" id="IPR006059">
    <property type="entry name" value="SBP"/>
</dbReference>
<feature type="binding site" evidence="3">
    <location>
        <position position="231"/>
    </location>
    <ligand>
        <name>Fe cation</name>
        <dbReference type="ChEBI" id="CHEBI:24875"/>
    </ligand>
</feature>
<organism evidence="5 6">
    <name type="scientific">Thiocystis violascens (strain ATCC 17096 / DSM 198 / 6111)</name>
    <name type="common">Chromatium violascens</name>
    <dbReference type="NCBI Taxonomy" id="765911"/>
    <lineage>
        <taxon>Bacteria</taxon>
        <taxon>Pseudomonadati</taxon>
        <taxon>Pseudomonadota</taxon>
        <taxon>Gammaproteobacteria</taxon>
        <taxon>Chromatiales</taxon>
        <taxon>Chromatiaceae</taxon>
        <taxon>Thiocystis</taxon>
    </lineage>
</organism>
<dbReference type="AlphaFoldDB" id="I3Y8N2"/>
<dbReference type="KEGG" id="tvi:Thivi_1337"/>
<feature type="binding site" evidence="3">
    <location>
        <position position="230"/>
    </location>
    <ligand>
        <name>Fe cation</name>
        <dbReference type="ChEBI" id="CHEBI:24875"/>
    </ligand>
</feature>
<dbReference type="GO" id="GO:0030288">
    <property type="term" value="C:outer membrane-bounded periplasmic space"/>
    <property type="evidence" value="ECO:0007669"/>
    <property type="project" value="TreeGrafter"/>
</dbReference>
<name>I3Y8N2_THIV6</name>
<reference evidence="5 6" key="1">
    <citation type="submission" date="2012-06" db="EMBL/GenBank/DDBJ databases">
        <title>Complete sequence of Thiocystis violascens DSM 198.</title>
        <authorList>
            <consortium name="US DOE Joint Genome Institute"/>
            <person name="Lucas S."/>
            <person name="Han J."/>
            <person name="Lapidus A."/>
            <person name="Cheng J.-F."/>
            <person name="Goodwin L."/>
            <person name="Pitluck S."/>
            <person name="Peters L."/>
            <person name="Ovchinnikova G."/>
            <person name="Teshima H."/>
            <person name="Detter J.C."/>
            <person name="Han C."/>
            <person name="Tapia R."/>
            <person name="Land M."/>
            <person name="Hauser L."/>
            <person name="Kyrpides N."/>
            <person name="Ivanova N."/>
            <person name="Pagani I."/>
            <person name="Vogl K."/>
            <person name="Liu Z."/>
            <person name="Frigaard N.-U."/>
            <person name="Bryant D."/>
            <person name="Woyke T."/>
        </authorList>
    </citation>
    <scope>NUCLEOTIDE SEQUENCE [LARGE SCALE GENOMIC DNA]</scope>
    <source>
        <strain evidence="6">ATCC 17096 / DSM 198 / 6111</strain>
    </source>
</reference>
<accession>I3Y8N2</accession>
<comment type="similarity">
    <text evidence="1">Belongs to the bacterial solute-binding protein 1 family.</text>
</comment>
<dbReference type="RefSeq" id="WP_014777829.1">
    <property type="nucleotide sequence ID" value="NC_018012.1"/>
</dbReference>
<dbReference type="CDD" id="cd13542">
    <property type="entry name" value="PBP2_FutA1_ilke"/>
    <property type="match status" value="1"/>
</dbReference>
<feature type="region of interest" description="Disordered" evidence="4">
    <location>
        <begin position="1"/>
        <end position="30"/>
    </location>
</feature>
<proteinExistence type="inferred from homology"/>
<dbReference type="PANTHER" id="PTHR30006:SF15">
    <property type="entry name" value="IRON-UTILIZATION PERIPLASMIC PROTEIN"/>
    <property type="match status" value="1"/>
</dbReference>
<dbReference type="HOGENOM" id="CLU_026974_2_1_6"/>
<evidence type="ECO:0000256" key="2">
    <source>
        <dbReference type="ARBA" id="ARBA00022729"/>
    </source>
</evidence>
<dbReference type="OrthoDB" id="9769567at2"/>
<dbReference type="SUPFAM" id="SSF53850">
    <property type="entry name" value="Periplasmic binding protein-like II"/>
    <property type="match status" value="1"/>
</dbReference>
<keyword evidence="3" id="KW-0408">Iron</keyword>
<dbReference type="EMBL" id="CP003154">
    <property type="protein sequence ID" value="AFL73350.1"/>
    <property type="molecule type" value="Genomic_DNA"/>
</dbReference>
<gene>
    <name evidence="5" type="ordered locus">Thivi_1337</name>
</gene>
<dbReference type="InterPro" id="IPR026045">
    <property type="entry name" value="Ferric-bd"/>
</dbReference>